<accession>A0A4R2P437</accession>
<dbReference type="RefSeq" id="WP_132792876.1">
    <property type="nucleotide sequence ID" value="NZ_SLXM01000001.1"/>
</dbReference>
<name>A0A4R2P437_9FLAO</name>
<protein>
    <submittedName>
        <fullName evidence="1">Uncharacterized protein</fullName>
    </submittedName>
</protein>
<reference evidence="1 2" key="1">
    <citation type="submission" date="2019-03" db="EMBL/GenBank/DDBJ databases">
        <title>Genomic Encyclopedia of Type Strains, Phase IV (KMG-IV): sequencing the most valuable type-strain genomes for metagenomic binning, comparative biology and taxonomic classification.</title>
        <authorList>
            <person name="Goeker M."/>
        </authorList>
    </citation>
    <scope>NUCLEOTIDE SEQUENCE [LARGE SCALE GENOMIC DNA]</scope>
    <source>
        <strain evidence="1 2">DSM 14836</strain>
    </source>
</reference>
<evidence type="ECO:0000313" key="2">
    <source>
        <dbReference type="Proteomes" id="UP000294564"/>
    </source>
</evidence>
<gene>
    <name evidence="1" type="ORF">EV195_101683</name>
</gene>
<dbReference type="PROSITE" id="PS51257">
    <property type="entry name" value="PROKAR_LIPOPROTEIN"/>
    <property type="match status" value="1"/>
</dbReference>
<comment type="caution">
    <text evidence="1">The sequence shown here is derived from an EMBL/GenBank/DDBJ whole genome shotgun (WGS) entry which is preliminary data.</text>
</comment>
<dbReference type="EMBL" id="SLXM01000001">
    <property type="protein sequence ID" value="TCP28505.1"/>
    <property type="molecule type" value="Genomic_DNA"/>
</dbReference>
<dbReference type="AlphaFoldDB" id="A0A4R2P437"/>
<proteinExistence type="predicted"/>
<sequence>MNKLLLYIPLIVVLSCKSKPSESAYVENSTLKNYNVASFTKNNKKSYAITFNLQQIDEKSYHLIANIQLEQGAHFISPNSKRDFKGKFKINLPENNTIIIDKTLIESPKSTEEYDAHPFIAGFVNWVKVTTRYEQKITLNSKQDFELSGEVEFVIEPDCTLEKAPFTITQQNGNLAVFNNGC</sequence>
<evidence type="ECO:0000313" key="1">
    <source>
        <dbReference type="EMBL" id="TCP28505.1"/>
    </source>
</evidence>
<keyword evidence="2" id="KW-1185">Reference proteome</keyword>
<organism evidence="1 2">
    <name type="scientific">Tenacibaculum skagerrakense</name>
    <dbReference type="NCBI Taxonomy" id="186571"/>
    <lineage>
        <taxon>Bacteria</taxon>
        <taxon>Pseudomonadati</taxon>
        <taxon>Bacteroidota</taxon>
        <taxon>Flavobacteriia</taxon>
        <taxon>Flavobacteriales</taxon>
        <taxon>Flavobacteriaceae</taxon>
        <taxon>Tenacibaculum</taxon>
    </lineage>
</organism>
<dbReference type="OrthoDB" id="1161059at2"/>
<dbReference type="Proteomes" id="UP000294564">
    <property type="component" value="Unassembled WGS sequence"/>
</dbReference>